<dbReference type="SUPFAM" id="SSF53448">
    <property type="entry name" value="Nucleotide-diphospho-sugar transferases"/>
    <property type="match status" value="1"/>
</dbReference>
<evidence type="ECO:0000313" key="4">
    <source>
        <dbReference type="EMBL" id="MBM6923520.1"/>
    </source>
</evidence>
<evidence type="ECO:0000256" key="3">
    <source>
        <dbReference type="ARBA" id="ARBA00022723"/>
    </source>
</evidence>
<comment type="caution">
    <text evidence="4">The sequence shown here is derived from an EMBL/GenBank/DDBJ whole genome shotgun (WGS) entry which is preliminary data.</text>
</comment>
<dbReference type="Proteomes" id="UP000724149">
    <property type="component" value="Unassembled WGS sequence"/>
</dbReference>
<name>A0ABS2GM12_9FIRM</name>
<dbReference type="Gene3D" id="3.90.550.10">
    <property type="entry name" value="Spore Coat Polysaccharide Biosynthesis Protein SpsA, Chain A"/>
    <property type="match status" value="1"/>
</dbReference>
<keyword evidence="1" id="KW-0328">Glycosyltransferase</keyword>
<sequence>MNILVTLDENYLDPLRTMLWSLHQAEPDTPVTLWLIHSRMHPDALETVRSYCDGFGWDFCPCEAGEELFADAPVFRHYTKAMYYRLLASRILPDSVDKVLYLDPDILILNPVSPLLDLPLEGNLFAAAIHSGLAQISAPVNRVRLHSDDDAGYFNSGVLVMDLAAQRRELDPAEIFAWTREHANELILPDQDILNALYGSRILPLDDTLYNYDARQYDAYRLLSAGEKDMDWVMQHTAILHFCGRLKPWKPGARGRFVALYKYCAVQAARQPDSQEIPSMTHMTI</sequence>
<dbReference type="PANTHER" id="PTHR13778">
    <property type="entry name" value="GLYCOSYLTRANSFERASE 8 DOMAIN-CONTAINING PROTEIN"/>
    <property type="match status" value="1"/>
</dbReference>
<protein>
    <submittedName>
        <fullName evidence="4">Glycosyltransferase family 8 protein</fullName>
    </submittedName>
</protein>
<dbReference type="CDD" id="cd04194">
    <property type="entry name" value="GT8_A4GalT_like"/>
    <property type="match status" value="1"/>
</dbReference>
<dbReference type="RefSeq" id="WP_204720955.1">
    <property type="nucleotide sequence ID" value="NZ_JACSNR010000006.1"/>
</dbReference>
<keyword evidence="5" id="KW-1185">Reference proteome</keyword>
<evidence type="ECO:0000256" key="1">
    <source>
        <dbReference type="ARBA" id="ARBA00022676"/>
    </source>
</evidence>
<keyword evidence="2" id="KW-0808">Transferase</keyword>
<dbReference type="EMBL" id="JACSNR010000006">
    <property type="protein sequence ID" value="MBM6923520.1"/>
    <property type="molecule type" value="Genomic_DNA"/>
</dbReference>
<dbReference type="Pfam" id="PF01501">
    <property type="entry name" value="Glyco_transf_8"/>
    <property type="match status" value="1"/>
</dbReference>
<evidence type="ECO:0000256" key="2">
    <source>
        <dbReference type="ARBA" id="ARBA00022679"/>
    </source>
</evidence>
<evidence type="ECO:0000313" key="5">
    <source>
        <dbReference type="Proteomes" id="UP000724149"/>
    </source>
</evidence>
<organism evidence="4 5">
    <name type="scientific">Hydrogenoanaerobacterium saccharovorans</name>
    <dbReference type="NCBI Taxonomy" id="474960"/>
    <lineage>
        <taxon>Bacteria</taxon>
        <taxon>Bacillati</taxon>
        <taxon>Bacillota</taxon>
        <taxon>Clostridia</taxon>
        <taxon>Eubacteriales</taxon>
        <taxon>Oscillospiraceae</taxon>
        <taxon>Hydrogenoanaerobacterium</taxon>
    </lineage>
</organism>
<dbReference type="InterPro" id="IPR002495">
    <property type="entry name" value="Glyco_trans_8"/>
</dbReference>
<gene>
    <name evidence="4" type="ORF">H9X81_07435</name>
</gene>
<dbReference type="InterPro" id="IPR050748">
    <property type="entry name" value="Glycosyltrans_8_dom-fam"/>
</dbReference>
<dbReference type="PANTHER" id="PTHR13778:SF47">
    <property type="entry name" value="LIPOPOLYSACCHARIDE 1,3-GALACTOSYLTRANSFERASE"/>
    <property type="match status" value="1"/>
</dbReference>
<reference evidence="4 5" key="1">
    <citation type="journal article" date="2021" name="Sci. Rep.">
        <title>The distribution of antibiotic resistance genes in chicken gut microbiota commensals.</title>
        <authorList>
            <person name="Juricova H."/>
            <person name="Matiasovicova J."/>
            <person name="Kubasova T."/>
            <person name="Cejkova D."/>
            <person name="Rychlik I."/>
        </authorList>
    </citation>
    <scope>NUCLEOTIDE SEQUENCE [LARGE SCALE GENOMIC DNA]</scope>
    <source>
        <strain evidence="4 5">An564</strain>
    </source>
</reference>
<dbReference type="InterPro" id="IPR029044">
    <property type="entry name" value="Nucleotide-diphossugar_trans"/>
</dbReference>
<keyword evidence="3" id="KW-0479">Metal-binding</keyword>
<proteinExistence type="predicted"/>
<accession>A0ABS2GM12</accession>